<sequence length="156" mass="17674">MKSLFDIFDSTKNRKSIPKTWCGLWTDKNGKQVIIEPTKHHSYVVTVLDSKGQPYKIDLLGGSQKDTIKLLGRFTTDTNGNPILQVEAGSYDVGPTYNLYFLVSKNDQKLRLAKNSDALNNIIIKANVGMGLYDDWEDDLGVPWAFPLEDFKKEMK</sequence>
<gene>
    <name evidence="1" type="ORF">F8C82_13690</name>
</gene>
<evidence type="ECO:0000313" key="1">
    <source>
        <dbReference type="EMBL" id="KAB2815146.1"/>
    </source>
</evidence>
<comment type="caution">
    <text evidence="1">The sequence shown here is derived from an EMBL/GenBank/DDBJ whole genome shotgun (WGS) entry which is preliminary data.</text>
</comment>
<keyword evidence="2" id="KW-1185">Reference proteome</keyword>
<name>A0A6L3ZBY5_9FLAO</name>
<protein>
    <submittedName>
        <fullName evidence="1">Uncharacterized protein</fullName>
    </submittedName>
</protein>
<dbReference type="OrthoDB" id="1492913at2"/>
<evidence type="ECO:0000313" key="2">
    <source>
        <dbReference type="Proteomes" id="UP000484164"/>
    </source>
</evidence>
<dbReference type="AlphaFoldDB" id="A0A6L3ZBY5"/>
<dbReference type="RefSeq" id="WP_151694184.1">
    <property type="nucleotide sequence ID" value="NZ_BMGX01000001.1"/>
</dbReference>
<dbReference type="EMBL" id="WBVQ01000003">
    <property type="protein sequence ID" value="KAB2815146.1"/>
    <property type="molecule type" value="Genomic_DNA"/>
</dbReference>
<dbReference type="Proteomes" id="UP000484164">
    <property type="component" value="Unassembled WGS sequence"/>
</dbReference>
<organism evidence="1 2">
    <name type="scientific">Phaeocystidibacter marisrubri</name>
    <dbReference type="NCBI Taxonomy" id="1577780"/>
    <lineage>
        <taxon>Bacteria</taxon>
        <taxon>Pseudomonadati</taxon>
        <taxon>Bacteroidota</taxon>
        <taxon>Flavobacteriia</taxon>
        <taxon>Flavobacteriales</taxon>
        <taxon>Phaeocystidibacteraceae</taxon>
        <taxon>Phaeocystidibacter</taxon>
    </lineage>
</organism>
<accession>A0A6L3ZBY5</accession>
<reference evidence="1 2" key="1">
    <citation type="submission" date="2019-10" db="EMBL/GenBank/DDBJ databases">
        <title>Genome sequence of Phaeocystidibacter marisrubri JCM30614 (type strain).</title>
        <authorList>
            <person name="Bowman J.P."/>
        </authorList>
    </citation>
    <scope>NUCLEOTIDE SEQUENCE [LARGE SCALE GENOMIC DNA]</scope>
    <source>
        <strain evidence="1 2">JCM 30614</strain>
    </source>
</reference>
<proteinExistence type="predicted"/>